<evidence type="ECO:0000313" key="3">
    <source>
        <dbReference type="Proteomes" id="UP000193317"/>
    </source>
</evidence>
<evidence type="ECO:0008006" key="4">
    <source>
        <dbReference type="Google" id="ProtNLM"/>
    </source>
</evidence>
<feature type="chain" id="PRO_5012597687" description="Secreted protein" evidence="1">
    <location>
        <begin position="25"/>
        <end position="156"/>
    </location>
</feature>
<organism evidence="2 3">
    <name type="scientific">Mycobacterium szulgai</name>
    <dbReference type="NCBI Taxonomy" id="1787"/>
    <lineage>
        <taxon>Bacteria</taxon>
        <taxon>Bacillati</taxon>
        <taxon>Actinomycetota</taxon>
        <taxon>Actinomycetes</taxon>
        <taxon>Mycobacteriales</taxon>
        <taxon>Mycobacteriaceae</taxon>
        <taxon>Mycobacterium</taxon>
    </lineage>
</organism>
<protein>
    <recommendedName>
        <fullName evidence="4">Secreted protein</fullName>
    </recommendedName>
</protein>
<keyword evidence="3" id="KW-1185">Reference proteome</keyword>
<dbReference type="AlphaFoldDB" id="A0A1X2EQ99"/>
<feature type="signal peptide" evidence="1">
    <location>
        <begin position="1"/>
        <end position="24"/>
    </location>
</feature>
<dbReference type="EMBL" id="LQPW01000054">
    <property type="protein sequence ID" value="ORX08295.1"/>
    <property type="molecule type" value="Genomic_DNA"/>
</dbReference>
<proteinExistence type="predicted"/>
<comment type="caution">
    <text evidence="2">The sequence shown here is derived from an EMBL/GenBank/DDBJ whole genome shotgun (WGS) entry which is preliminary data.</text>
</comment>
<name>A0A1X2EQ99_MYCSZ</name>
<dbReference type="OrthoDB" id="4557676at2"/>
<reference evidence="2 3" key="1">
    <citation type="submission" date="2016-01" db="EMBL/GenBank/DDBJ databases">
        <title>The new phylogeny of the genus Mycobacterium.</title>
        <authorList>
            <person name="Tarcisio F."/>
            <person name="Conor M."/>
            <person name="Antonella G."/>
            <person name="Elisabetta G."/>
            <person name="Giulia F.S."/>
            <person name="Sara T."/>
            <person name="Anna F."/>
            <person name="Clotilde B."/>
            <person name="Roberto B."/>
            <person name="Veronica D.S."/>
            <person name="Fabio R."/>
            <person name="Monica P."/>
            <person name="Olivier J."/>
            <person name="Enrico T."/>
            <person name="Nicola S."/>
        </authorList>
    </citation>
    <scope>NUCLEOTIDE SEQUENCE [LARGE SCALE GENOMIC DNA]</scope>
    <source>
        <strain evidence="2 3">DSM 44166</strain>
    </source>
</reference>
<sequence>MEWRSCVPVILGTLAILVVPSVAAAPGDDNSPPMEDLDVYPLAPGTYRSSIFSWVYFKTPDGRSCGMAPNGGPIGCDAVPADAPPGTNQTFADAVHPAQYRHSDTRTFTGNFPVLPAGYRVQTLGAACAIDNQGAVHCRTEGNHGFILSTEHGVLW</sequence>
<gene>
    <name evidence="2" type="ORF">AWC27_25635</name>
</gene>
<dbReference type="Proteomes" id="UP000193317">
    <property type="component" value="Unassembled WGS sequence"/>
</dbReference>
<evidence type="ECO:0000256" key="1">
    <source>
        <dbReference type="SAM" id="SignalP"/>
    </source>
</evidence>
<keyword evidence="1" id="KW-0732">Signal</keyword>
<evidence type="ECO:0000313" key="2">
    <source>
        <dbReference type="EMBL" id="ORX08295.1"/>
    </source>
</evidence>
<accession>A0A1X2EQ99</accession>